<evidence type="ECO:0000256" key="7">
    <source>
        <dbReference type="SAM" id="MobiDB-lite"/>
    </source>
</evidence>
<evidence type="ECO:0000256" key="6">
    <source>
        <dbReference type="RuleBase" id="RU366049"/>
    </source>
</evidence>
<evidence type="ECO:0000256" key="5">
    <source>
        <dbReference type="ARBA" id="ARBA00023306"/>
    </source>
</evidence>
<keyword evidence="10" id="KW-1185">Reference proteome</keyword>
<proteinExistence type="inferred from homology"/>
<feature type="compositionally biased region" description="Pro residues" evidence="7">
    <location>
        <begin position="1"/>
        <end position="11"/>
    </location>
</feature>
<dbReference type="GO" id="GO:0000076">
    <property type="term" value="P:DNA replication checkpoint signaling"/>
    <property type="evidence" value="ECO:0007669"/>
    <property type="project" value="UniProtKB-UniRule"/>
</dbReference>
<feature type="region of interest" description="Disordered" evidence="7">
    <location>
        <begin position="368"/>
        <end position="406"/>
    </location>
</feature>
<gene>
    <name evidence="9" type="ORF">BDV98DRAFT_557925</name>
</gene>
<dbReference type="GO" id="GO:0003677">
    <property type="term" value="F:DNA binding"/>
    <property type="evidence" value="ECO:0007669"/>
    <property type="project" value="TreeGrafter"/>
</dbReference>
<protein>
    <recommendedName>
        <fullName evidence="6">Chromosome segregation in meiosis protein</fullName>
    </recommendedName>
</protein>
<dbReference type="Pfam" id="PF07962">
    <property type="entry name" value="Swi3"/>
    <property type="match status" value="1"/>
</dbReference>
<feature type="domain" description="Chromosome segregation in meiosis protein 3" evidence="8">
    <location>
        <begin position="155"/>
        <end position="236"/>
    </location>
</feature>
<dbReference type="GO" id="GO:0031298">
    <property type="term" value="C:replication fork protection complex"/>
    <property type="evidence" value="ECO:0007669"/>
    <property type="project" value="TreeGrafter"/>
</dbReference>
<dbReference type="OrthoDB" id="437078at2759"/>
<reference evidence="9 10" key="1">
    <citation type="journal article" date="2019" name="Nat. Ecol. Evol.">
        <title>Megaphylogeny resolves global patterns of mushroom evolution.</title>
        <authorList>
            <person name="Varga T."/>
            <person name="Krizsan K."/>
            <person name="Foldi C."/>
            <person name="Dima B."/>
            <person name="Sanchez-Garcia M."/>
            <person name="Sanchez-Ramirez S."/>
            <person name="Szollosi G.J."/>
            <person name="Szarkandi J.G."/>
            <person name="Papp V."/>
            <person name="Albert L."/>
            <person name="Andreopoulos W."/>
            <person name="Angelini C."/>
            <person name="Antonin V."/>
            <person name="Barry K.W."/>
            <person name="Bougher N.L."/>
            <person name="Buchanan P."/>
            <person name="Buyck B."/>
            <person name="Bense V."/>
            <person name="Catcheside P."/>
            <person name="Chovatia M."/>
            <person name="Cooper J."/>
            <person name="Damon W."/>
            <person name="Desjardin D."/>
            <person name="Finy P."/>
            <person name="Geml J."/>
            <person name="Haridas S."/>
            <person name="Hughes K."/>
            <person name="Justo A."/>
            <person name="Karasinski D."/>
            <person name="Kautmanova I."/>
            <person name="Kiss B."/>
            <person name="Kocsube S."/>
            <person name="Kotiranta H."/>
            <person name="LaButti K.M."/>
            <person name="Lechner B.E."/>
            <person name="Liimatainen K."/>
            <person name="Lipzen A."/>
            <person name="Lukacs Z."/>
            <person name="Mihaltcheva S."/>
            <person name="Morgado L.N."/>
            <person name="Niskanen T."/>
            <person name="Noordeloos M.E."/>
            <person name="Ohm R.A."/>
            <person name="Ortiz-Santana B."/>
            <person name="Ovrebo C."/>
            <person name="Racz N."/>
            <person name="Riley R."/>
            <person name="Savchenko A."/>
            <person name="Shiryaev A."/>
            <person name="Soop K."/>
            <person name="Spirin V."/>
            <person name="Szebenyi C."/>
            <person name="Tomsovsky M."/>
            <person name="Tulloss R.E."/>
            <person name="Uehling J."/>
            <person name="Grigoriev I.V."/>
            <person name="Vagvolgyi C."/>
            <person name="Papp T."/>
            <person name="Martin F.M."/>
            <person name="Miettinen O."/>
            <person name="Hibbett D.S."/>
            <person name="Nagy L.G."/>
        </authorList>
    </citation>
    <scope>NUCLEOTIDE SEQUENCE [LARGE SCALE GENOMIC DNA]</scope>
    <source>
        <strain evidence="9 10">CBS 309.79</strain>
    </source>
</reference>
<accession>A0A5C3QZN2</accession>
<feature type="compositionally biased region" description="Basic and acidic residues" evidence="7">
    <location>
        <begin position="297"/>
        <end position="312"/>
    </location>
</feature>
<dbReference type="AlphaFoldDB" id="A0A5C3QZN2"/>
<feature type="compositionally biased region" description="Basic and acidic residues" evidence="7">
    <location>
        <begin position="234"/>
        <end position="244"/>
    </location>
</feature>
<comment type="subcellular location">
    <subcellularLocation>
        <location evidence="1 6">Nucleus</location>
    </subcellularLocation>
</comment>
<sequence>MSASPSPPPPSTKKGALFLSDDEDDEDVEMSTQPTKPRRNSALFFSDSEDEDLASTSKEKDASGSASIDPDIDALFNEINNDDGDDNDDLAYKPLDMNALRKAAEARHARAAPRPSARREQHQILPTSSPPPEGDDDDGGKKRGKRDKPKRTLVKLDEELLLGERGFSKLVEDTKGFKVSGKGKEEKDLQRLLRIYQFWAHEMYPKGQFRDTVEKVEKLCHSKRMAVAMSVWKDEAHGVYRNPDDGDDEDAPVEKGKEQEAEGDAEPDTGGRARDSSPSRPPSSASERMDDDDDFDVDKLIQDMEDARDLDKANASASTSKDTAMEVDEDEMAMWGAMEREMANDAPPRAPAKKVVEDWEDDDMMDLMREMEGGGDPKPQTTQAAPAKPLPSSPRPNEDDLEDLYI</sequence>
<evidence type="ECO:0000256" key="3">
    <source>
        <dbReference type="ARBA" id="ARBA00022763"/>
    </source>
</evidence>
<name>A0A5C3QZN2_9AGAR</name>
<evidence type="ECO:0000256" key="2">
    <source>
        <dbReference type="ARBA" id="ARBA00006075"/>
    </source>
</evidence>
<feature type="region of interest" description="Disordered" evidence="7">
    <location>
        <begin position="234"/>
        <end position="327"/>
    </location>
</feature>
<organism evidence="9 10">
    <name type="scientific">Pterulicium gracile</name>
    <dbReference type="NCBI Taxonomy" id="1884261"/>
    <lineage>
        <taxon>Eukaryota</taxon>
        <taxon>Fungi</taxon>
        <taxon>Dikarya</taxon>
        <taxon>Basidiomycota</taxon>
        <taxon>Agaricomycotina</taxon>
        <taxon>Agaricomycetes</taxon>
        <taxon>Agaricomycetidae</taxon>
        <taxon>Agaricales</taxon>
        <taxon>Pleurotineae</taxon>
        <taxon>Pterulaceae</taxon>
        <taxon>Pterulicium</taxon>
    </lineage>
</organism>
<dbReference type="PANTHER" id="PTHR13220:SF11">
    <property type="entry name" value="TIMELESS-INTERACTING PROTEIN"/>
    <property type="match status" value="1"/>
</dbReference>
<dbReference type="Proteomes" id="UP000305067">
    <property type="component" value="Unassembled WGS sequence"/>
</dbReference>
<evidence type="ECO:0000313" key="10">
    <source>
        <dbReference type="Proteomes" id="UP000305067"/>
    </source>
</evidence>
<evidence type="ECO:0000259" key="8">
    <source>
        <dbReference type="Pfam" id="PF07962"/>
    </source>
</evidence>
<feature type="compositionally biased region" description="Acidic residues" evidence="7">
    <location>
        <begin position="20"/>
        <end position="29"/>
    </location>
</feature>
<dbReference type="PANTHER" id="PTHR13220">
    <property type="entry name" value="TIMELESS INTERACTING-RELATED"/>
    <property type="match status" value="1"/>
</dbReference>
<keyword evidence="5 6" id="KW-0131">Cell cycle</keyword>
<dbReference type="EMBL" id="ML178814">
    <property type="protein sequence ID" value="TFL07483.1"/>
    <property type="molecule type" value="Genomic_DNA"/>
</dbReference>
<feature type="compositionally biased region" description="Acidic residues" evidence="7">
    <location>
        <begin position="80"/>
        <end position="89"/>
    </location>
</feature>
<evidence type="ECO:0000256" key="1">
    <source>
        <dbReference type="ARBA" id="ARBA00004123"/>
    </source>
</evidence>
<comment type="function">
    <text evidence="6">Plays an important role in the control of DNA replication and the maintenance of replication fork stability.</text>
</comment>
<comment type="similarity">
    <text evidence="2 6">Belongs to the CSM3 family.</text>
</comment>
<dbReference type="GO" id="GO:0006974">
    <property type="term" value="P:DNA damage response"/>
    <property type="evidence" value="ECO:0007669"/>
    <property type="project" value="UniProtKB-KW"/>
</dbReference>
<evidence type="ECO:0000313" key="9">
    <source>
        <dbReference type="EMBL" id="TFL07483.1"/>
    </source>
</evidence>
<dbReference type="GO" id="GO:0031297">
    <property type="term" value="P:replication fork processing"/>
    <property type="evidence" value="ECO:0007669"/>
    <property type="project" value="UniProtKB-UniRule"/>
</dbReference>
<feature type="compositionally biased region" description="Basic residues" evidence="7">
    <location>
        <begin position="142"/>
        <end position="152"/>
    </location>
</feature>
<dbReference type="InterPro" id="IPR012923">
    <property type="entry name" value="Csm3"/>
</dbReference>
<dbReference type="GO" id="GO:0043111">
    <property type="term" value="P:replication fork arrest"/>
    <property type="evidence" value="ECO:0007669"/>
    <property type="project" value="TreeGrafter"/>
</dbReference>
<dbReference type="InterPro" id="IPR040038">
    <property type="entry name" value="TIPIN/Csm3/Swi3"/>
</dbReference>
<feature type="region of interest" description="Disordered" evidence="7">
    <location>
        <begin position="1"/>
        <end position="152"/>
    </location>
</feature>
<keyword evidence="3 6" id="KW-0227">DNA damage</keyword>
<evidence type="ECO:0000256" key="4">
    <source>
        <dbReference type="ARBA" id="ARBA00023242"/>
    </source>
</evidence>
<keyword evidence="4 6" id="KW-0539">Nucleus</keyword>
<dbReference type="STRING" id="1884261.A0A5C3QZN2"/>